<dbReference type="KEGG" id="gso:PH603_10940"/>
<dbReference type="AlphaFoldDB" id="A0AAF0BL56"/>
<dbReference type="Proteomes" id="UP001217500">
    <property type="component" value="Chromosome"/>
</dbReference>
<sequence length="566" mass="63035">MQDQTAANFPDGEWCSLLWPLPAHRQKYLAATQGLLATVEANEFYQELALHMTSIDPDAAQNLEKLLHHGKSSTPVHDQTLLAKEVDDVPLTIVTVSRNDTHVERMEERTQAFIDGLLHQAETHEQRIELIIVEWNPPSGRPSMAEAFRFPASHPYASVKIVTIPSDLHNHFAYASRLPLYQMIGKNVGIRRARGSIILATNIDVLLSDELFAVISSGMLHSGKHYRSDRWDIDRSVLDLSSPSSRLQQARSLCLGVNTRHGCIPKAAVDIDRVEIGPAANTPYIPHLHTVACGDFQLLHRDDWALLRGYPELDSFSMHLDTMFAMQCHAFGLVEHTFASKMPHYHIDHTLGVQVKAASYFTQEKQELKHVSLGNIVAMTETMLTSGKPLCLNNEDWGLINHDIPDTCVTLGEWDTPLSSTRRNIKFANSTVGSSLVSLHDFEHWGSQALLPALDASMRHVCTTAIRIAGGRRLRIWGRGARGTAICAYFAKVQHPIDCFIDGTLASGARETFRNYPVRSPFDVLSTSEPPDSRAFVIVASSYIDEIEPTLHKAGYIEGSDYLLGL</sequence>
<gene>
    <name evidence="1" type="ORF">PH603_10940</name>
</gene>
<dbReference type="EMBL" id="CP116805">
    <property type="protein sequence ID" value="WCL53055.1"/>
    <property type="molecule type" value="Genomic_DNA"/>
</dbReference>
<evidence type="ECO:0000313" key="1">
    <source>
        <dbReference type="EMBL" id="WCL53055.1"/>
    </source>
</evidence>
<proteinExistence type="predicted"/>
<dbReference type="InterPro" id="IPR029044">
    <property type="entry name" value="Nucleotide-diphossugar_trans"/>
</dbReference>
<keyword evidence="2" id="KW-1185">Reference proteome</keyword>
<organism evidence="1 2">
    <name type="scientific">Gimibacter soli</name>
    <dbReference type="NCBI Taxonomy" id="3024400"/>
    <lineage>
        <taxon>Bacteria</taxon>
        <taxon>Pseudomonadati</taxon>
        <taxon>Pseudomonadota</taxon>
        <taxon>Alphaproteobacteria</taxon>
        <taxon>Kordiimonadales</taxon>
        <taxon>Temperatibacteraceae</taxon>
        <taxon>Gimibacter</taxon>
    </lineage>
</organism>
<accession>A0AAF0BL56</accession>
<reference evidence="1" key="1">
    <citation type="submission" date="2023-01" db="EMBL/GenBank/DDBJ databases">
        <title>The genome sequence of Kordiimonadaceae bacterium 6D33.</title>
        <authorList>
            <person name="Liu Y."/>
        </authorList>
    </citation>
    <scope>NUCLEOTIDE SEQUENCE</scope>
    <source>
        <strain evidence="1">6D33</strain>
    </source>
</reference>
<dbReference type="RefSeq" id="WP_289502567.1">
    <property type="nucleotide sequence ID" value="NZ_CP116805.1"/>
</dbReference>
<protein>
    <submittedName>
        <fullName evidence="1">Uncharacterized protein</fullName>
    </submittedName>
</protein>
<dbReference type="SUPFAM" id="SSF53448">
    <property type="entry name" value="Nucleotide-diphospho-sugar transferases"/>
    <property type="match status" value="1"/>
</dbReference>
<name>A0AAF0BL56_9PROT</name>
<evidence type="ECO:0000313" key="2">
    <source>
        <dbReference type="Proteomes" id="UP001217500"/>
    </source>
</evidence>